<dbReference type="CDD" id="cd06261">
    <property type="entry name" value="TM_PBP2"/>
    <property type="match status" value="1"/>
</dbReference>
<keyword evidence="2" id="KW-0813">Transport</keyword>
<dbReference type="SUPFAM" id="SSF161098">
    <property type="entry name" value="MetI-like"/>
    <property type="match status" value="1"/>
</dbReference>
<evidence type="ECO:0000256" key="6">
    <source>
        <dbReference type="ARBA" id="ARBA00023136"/>
    </source>
</evidence>
<dbReference type="PANTHER" id="PTHR30151:SF38">
    <property type="entry name" value="ALIPHATIC SULFONATES TRANSPORT PERMEASE PROTEIN SSUC-RELATED"/>
    <property type="match status" value="1"/>
</dbReference>
<evidence type="ECO:0000256" key="4">
    <source>
        <dbReference type="ARBA" id="ARBA00022692"/>
    </source>
</evidence>
<evidence type="ECO:0000259" key="9">
    <source>
        <dbReference type="Pfam" id="PF00528"/>
    </source>
</evidence>
<sequence length="164" mass="17083">MSVTLPAERRDAAEAGPVAPEPVAEDGGPSLPRRLLGLAGAVATRTAAVLALLALWEIAPRAGLADRVFLPPWRLFQKVILPASVPAVFTGIRLAGATAILVLIAAEMVGAKAGLGFLINNSQFNFAIPQMYAGILTVSALGVASNQALVALERRFTSWRTTSA</sequence>
<evidence type="ECO:0000256" key="7">
    <source>
        <dbReference type="SAM" id="MobiDB-lite"/>
    </source>
</evidence>
<reference evidence="10 11" key="1">
    <citation type="journal article" date="2019" name="Int. J. Syst. Evol. Microbiol.">
        <title>The Global Catalogue of Microorganisms (GCM) 10K type strain sequencing project: providing services to taxonomists for standard genome sequencing and annotation.</title>
        <authorList>
            <consortium name="The Broad Institute Genomics Platform"/>
            <consortium name="The Broad Institute Genome Sequencing Center for Infectious Disease"/>
            <person name="Wu L."/>
            <person name="Ma J."/>
        </authorList>
    </citation>
    <scope>NUCLEOTIDE SEQUENCE [LARGE SCALE GENOMIC DNA]</scope>
    <source>
        <strain evidence="10 11">JCM 15478</strain>
    </source>
</reference>
<comment type="subcellular location">
    <subcellularLocation>
        <location evidence="1">Cell membrane</location>
        <topology evidence="1">Multi-pass membrane protein</topology>
    </subcellularLocation>
</comment>
<evidence type="ECO:0000256" key="2">
    <source>
        <dbReference type="ARBA" id="ARBA00022448"/>
    </source>
</evidence>
<evidence type="ECO:0000256" key="5">
    <source>
        <dbReference type="ARBA" id="ARBA00022989"/>
    </source>
</evidence>
<dbReference type="RefSeq" id="WP_344530521.1">
    <property type="nucleotide sequence ID" value="NZ_BAAAPE010000011.1"/>
</dbReference>
<keyword evidence="4 8" id="KW-0812">Transmembrane</keyword>
<keyword evidence="3" id="KW-1003">Cell membrane</keyword>
<accession>A0ABN2W3I8</accession>
<feature type="region of interest" description="Disordered" evidence="7">
    <location>
        <begin position="1"/>
        <end position="27"/>
    </location>
</feature>
<evidence type="ECO:0000313" key="11">
    <source>
        <dbReference type="Proteomes" id="UP001500016"/>
    </source>
</evidence>
<dbReference type="Gene3D" id="1.10.3720.10">
    <property type="entry name" value="MetI-like"/>
    <property type="match status" value="1"/>
</dbReference>
<gene>
    <name evidence="10" type="ORF">GCM10009801_42610</name>
</gene>
<feature type="transmembrane region" description="Helical" evidence="8">
    <location>
        <begin position="126"/>
        <end position="152"/>
    </location>
</feature>
<dbReference type="EMBL" id="BAAAPE010000011">
    <property type="protein sequence ID" value="GAA2082682.1"/>
    <property type="molecule type" value="Genomic_DNA"/>
</dbReference>
<dbReference type="Proteomes" id="UP001500016">
    <property type="component" value="Unassembled WGS sequence"/>
</dbReference>
<keyword evidence="11" id="KW-1185">Reference proteome</keyword>
<comment type="caution">
    <text evidence="10">The sequence shown here is derived from an EMBL/GenBank/DDBJ whole genome shotgun (WGS) entry which is preliminary data.</text>
</comment>
<dbReference type="PANTHER" id="PTHR30151">
    <property type="entry name" value="ALKANE SULFONATE ABC TRANSPORTER-RELATED, MEMBRANE SUBUNIT"/>
    <property type="match status" value="1"/>
</dbReference>
<dbReference type="Pfam" id="PF00528">
    <property type="entry name" value="BPD_transp_1"/>
    <property type="match status" value="1"/>
</dbReference>
<keyword evidence="6 8" id="KW-0472">Membrane</keyword>
<evidence type="ECO:0000256" key="8">
    <source>
        <dbReference type="SAM" id="Phobius"/>
    </source>
</evidence>
<organism evidence="10 11">
    <name type="scientific">Streptomyces albiaxialis</name>
    <dbReference type="NCBI Taxonomy" id="329523"/>
    <lineage>
        <taxon>Bacteria</taxon>
        <taxon>Bacillati</taxon>
        <taxon>Actinomycetota</taxon>
        <taxon>Actinomycetes</taxon>
        <taxon>Kitasatosporales</taxon>
        <taxon>Streptomycetaceae</taxon>
        <taxon>Streptomyces</taxon>
    </lineage>
</organism>
<evidence type="ECO:0000313" key="10">
    <source>
        <dbReference type="EMBL" id="GAA2082682.1"/>
    </source>
</evidence>
<feature type="domain" description="ABC transmembrane type-1" evidence="9">
    <location>
        <begin position="71"/>
        <end position="157"/>
    </location>
</feature>
<proteinExistence type="predicted"/>
<evidence type="ECO:0000256" key="3">
    <source>
        <dbReference type="ARBA" id="ARBA00022475"/>
    </source>
</evidence>
<protein>
    <recommendedName>
        <fullName evidence="9">ABC transmembrane type-1 domain-containing protein</fullName>
    </recommendedName>
</protein>
<dbReference type="InterPro" id="IPR035906">
    <property type="entry name" value="MetI-like_sf"/>
</dbReference>
<keyword evidence="5 8" id="KW-1133">Transmembrane helix</keyword>
<dbReference type="InterPro" id="IPR000515">
    <property type="entry name" value="MetI-like"/>
</dbReference>
<evidence type="ECO:0000256" key="1">
    <source>
        <dbReference type="ARBA" id="ARBA00004651"/>
    </source>
</evidence>
<name>A0ABN2W3I8_9ACTN</name>
<feature type="transmembrane region" description="Helical" evidence="8">
    <location>
        <begin position="79"/>
        <end position="106"/>
    </location>
</feature>